<dbReference type="EMBL" id="JAWQEG010002472">
    <property type="protein sequence ID" value="KAK3871746.1"/>
    <property type="molecule type" value="Genomic_DNA"/>
</dbReference>
<evidence type="ECO:0000313" key="11">
    <source>
        <dbReference type="Proteomes" id="UP001286313"/>
    </source>
</evidence>
<dbReference type="Proteomes" id="UP001286313">
    <property type="component" value="Unassembled WGS sequence"/>
</dbReference>
<accession>A0AAE1KCM7</accession>
<organism evidence="10 11">
    <name type="scientific">Petrolisthes cinctipes</name>
    <name type="common">Flat porcelain crab</name>
    <dbReference type="NCBI Taxonomy" id="88211"/>
    <lineage>
        <taxon>Eukaryota</taxon>
        <taxon>Metazoa</taxon>
        <taxon>Ecdysozoa</taxon>
        <taxon>Arthropoda</taxon>
        <taxon>Crustacea</taxon>
        <taxon>Multicrustacea</taxon>
        <taxon>Malacostraca</taxon>
        <taxon>Eumalacostraca</taxon>
        <taxon>Eucarida</taxon>
        <taxon>Decapoda</taxon>
        <taxon>Pleocyemata</taxon>
        <taxon>Anomura</taxon>
        <taxon>Galatheoidea</taxon>
        <taxon>Porcellanidae</taxon>
        <taxon>Petrolisthes</taxon>
    </lineage>
</organism>
<evidence type="ECO:0000256" key="5">
    <source>
        <dbReference type="ARBA" id="ARBA00023204"/>
    </source>
</evidence>
<keyword evidence="11" id="KW-1185">Reference proteome</keyword>
<comment type="caution">
    <text evidence="10">The sequence shown here is derived from an EMBL/GenBank/DDBJ whole genome shotgun (WGS) entry which is preliminary data.</text>
</comment>
<evidence type="ECO:0000256" key="6">
    <source>
        <dbReference type="ARBA" id="ARBA00023242"/>
    </source>
</evidence>
<evidence type="ECO:0000256" key="1">
    <source>
        <dbReference type="ARBA" id="ARBA00004123"/>
    </source>
</evidence>
<dbReference type="AlphaFoldDB" id="A0AAE1KCM7"/>
<name>A0AAE1KCM7_PETCI</name>
<feature type="region of interest" description="Disordered" evidence="8">
    <location>
        <begin position="146"/>
        <end position="181"/>
    </location>
</feature>
<comment type="subunit">
    <text evidence="7">Component of the SMC5-SMC6 complex.</text>
</comment>
<evidence type="ECO:0000256" key="4">
    <source>
        <dbReference type="ARBA" id="ARBA00023172"/>
    </source>
</evidence>
<comment type="similarity">
    <text evidence="2 7">Belongs to the NSE4 family.</text>
</comment>
<sequence>MQVSMSDESNRHVFDIYRDLMMAVQDHTSGEEEVSLKSIHSMVSRANATFKEVKRPQEAAMDAQFLKTCGHLVKLNIESSQSNLRVFKPCEFARKFINFVSQDDDMEEQVQPEAENLTHLVRFGRAVSGLYMGAIGIEPMSSAIDWERPPASQRRKRDKENDNTVNITKPTQMAPSTEEEEGDAEVVAKMYKVLKQRYHEAGNTPLCYFSFVVDPKSYSRTVENMFNISLIVREQFAAITEDDNGIPVIAPLHRSHPQVVGSRGVLPPILGLSETLRSRENG</sequence>
<dbReference type="InterPro" id="IPR027786">
    <property type="entry name" value="Nse4/EID"/>
</dbReference>
<evidence type="ECO:0000313" key="10">
    <source>
        <dbReference type="EMBL" id="KAK3871746.1"/>
    </source>
</evidence>
<reference evidence="10" key="1">
    <citation type="submission" date="2023-10" db="EMBL/GenBank/DDBJ databases">
        <title>Genome assemblies of two species of porcelain crab, Petrolisthes cinctipes and Petrolisthes manimaculis (Anomura: Porcellanidae).</title>
        <authorList>
            <person name="Angst P."/>
        </authorList>
    </citation>
    <scope>NUCLEOTIDE SEQUENCE</scope>
    <source>
        <strain evidence="10">PB745_01</strain>
        <tissue evidence="10">Gill</tissue>
    </source>
</reference>
<comment type="function">
    <text evidence="7">Component of the SMC5-SMC6 complex, that promotes sister chromatid alignment after DNA damage and facilitates double-stranded DNA breaks (DSBs) repair via homologous recombination between sister chromatids.</text>
</comment>
<dbReference type="InterPro" id="IPR014854">
    <property type="entry name" value="Nse4_C"/>
</dbReference>
<gene>
    <name evidence="10" type="ORF">Pcinc_023123</name>
</gene>
<evidence type="ECO:0000256" key="2">
    <source>
        <dbReference type="ARBA" id="ARBA00008997"/>
    </source>
</evidence>
<evidence type="ECO:0000256" key="3">
    <source>
        <dbReference type="ARBA" id="ARBA00022763"/>
    </source>
</evidence>
<dbReference type="GO" id="GO:0030915">
    <property type="term" value="C:Smc5-Smc6 complex"/>
    <property type="evidence" value="ECO:0007669"/>
    <property type="project" value="UniProtKB-UniRule"/>
</dbReference>
<dbReference type="PANTHER" id="PTHR16140">
    <property type="entry name" value="NON-STRUCTURAL MAINTENANCE OF CHROMOSOMES ELEMENT 4"/>
    <property type="match status" value="1"/>
</dbReference>
<dbReference type="Pfam" id="PF08743">
    <property type="entry name" value="Nse4_C"/>
    <property type="match status" value="1"/>
</dbReference>
<protein>
    <recommendedName>
        <fullName evidence="7">Non-structural maintenance of chromosomes element 4</fullName>
    </recommendedName>
</protein>
<keyword evidence="5 7" id="KW-0234">DNA repair</keyword>
<keyword evidence="6 7" id="KW-0539">Nucleus</keyword>
<dbReference type="PANTHER" id="PTHR16140:SF0">
    <property type="entry name" value="NON-STRUCTURAL MAINTENANCE OF CHROMOSOMES ELEMENT 4"/>
    <property type="match status" value="1"/>
</dbReference>
<dbReference type="GO" id="GO:0005634">
    <property type="term" value="C:nucleus"/>
    <property type="evidence" value="ECO:0007669"/>
    <property type="project" value="UniProtKB-SubCell"/>
</dbReference>
<evidence type="ECO:0000256" key="8">
    <source>
        <dbReference type="SAM" id="MobiDB-lite"/>
    </source>
</evidence>
<feature type="compositionally biased region" description="Polar residues" evidence="8">
    <location>
        <begin position="163"/>
        <end position="175"/>
    </location>
</feature>
<proteinExistence type="inferred from homology"/>
<dbReference type="GO" id="GO:0006310">
    <property type="term" value="P:DNA recombination"/>
    <property type="evidence" value="ECO:0007669"/>
    <property type="project" value="UniProtKB-UniRule"/>
</dbReference>
<keyword evidence="4 7" id="KW-0233">DNA recombination</keyword>
<feature type="domain" description="Non-structural maintenance of chromosome element 4 C-terminal" evidence="9">
    <location>
        <begin position="206"/>
        <end position="255"/>
    </location>
</feature>
<evidence type="ECO:0000256" key="7">
    <source>
        <dbReference type="RuleBase" id="RU365071"/>
    </source>
</evidence>
<keyword evidence="3 7" id="KW-0227">DNA damage</keyword>
<dbReference type="GO" id="GO:0006281">
    <property type="term" value="P:DNA repair"/>
    <property type="evidence" value="ECO:0007669"/>
    <property type="project" value="UniProtKB-UniRule"/>
</dbReference>
<comment type="subcellular location">
    <subcellularLocation>
        <location evidence="1 7">Nucleus</location>
    </subcellularLocation>
</comment>
<evidence type="ECO:0000259" key="9">
    <source>
        <dbReference type="Pfam" id="PF08743"/>
    </source>
</evidence>